<organism evidence="5 6">
    <name type="scientific">Pseudomonas paraeruginosa</name>
    <dbReference type="NCBI Taxonomy" id="2994495"/>
    <lineage>
        <taxon>Bacteria</taxon>
        <taxon>Pseudomonadati</taxon>
        <taxon>Pseudomonadota</taxon>
        <taxon>Gammaproteobacteria</taxon>
        <taxon>Pseudomonadales</taxon>
        <taxon>Pseudomonadaceae</taxon>
        <taxon>Pseudomonas</taxon>
    </lineage>
</organism>
<evidence type="ECO:0000256" key="2">
    <source>
        <dbReference type="ARBA" id="ARBA00022448"/>
    </source>
</evidence>
<name>A0A2R3IT54_9PSED</name>
<keyword evidence="2" id="KW-0813">Transport</keyword>
<reference evidence="5 6" key="1">
    <citation type="submission" date="2018-02" db="EMBL/GenBank/DDBJ databases">
        <title>FDA/CDC Antimicrobial Resistant Isolate Bank Genome Sequencing.</title>
        <authorList>
            <person name="Benahmed F.H."/>
            <person name="Lutgring J.D."/>
            <person name="Yoo B."/>
            <person name="Machado M."/>
            <person name="Brown A."/>
            <person name="McAllister G."/>
            <person name="Perry A."/>
            <person name="Halpin A.L."/>
            <person name="Vavikolanu K."/>
            <person name="Ott S."/>
            <person name="Zhao X."/>
            <person name="Tallon L.J."/>
            <person name="Sadzewicz L."/>
            <person name="Aluvathingal J."/>
            <person name="Nadendla S."/>
            <person name="Voskania-kordi A."/>
            <person name="Simonyan V."/>
            <person name="Patel J."/>
            <person name="Shawar R.M."/>
        </authorList>
    </citation>
    <scope>NUCLEOTIDE SEQUENCE [LARGE SCALE GENOMIC DNA]</scope>
    <source>
        <strain evidence="5 6">AR_0356</strain>
    </source>
</reference>
<evidence type="ECO:0000256" key="1">
    <source>
        <dbReference type="ARBA" id="ARBA00009075"/>
    </source>
</evidence>
<dbReference type="PANTHER" id="PTHR34596:SF2">
    <property type="entry name" value="CHITOPORIN"/>
    <property type="match status" value="1"/>
</dbReference>
<accession>A0A2R3IT54</accession>
<dbReference type="Pfam" id="PF03573">
    <property type="entry name" value="OprD"/>
    <property type="match status" value="1"/>
</dbReference>
<dbReference type="Proteomes" id="UP000238390">
    <property type="component" value="Chromosome"/>
</dbReference>
<feature type="chain" id="PRO_5015312512" evidence="4">
    <location>
        <begin position="23"/>
        <end position="434"/>
    </location>
</feature>
<proteinExistence type="inferred from homology"/>
<gene>
    <name evidence="5" type="ORF">CSB93_5452</name>
</gene>
<dbReference type="GO" id="GO:0016020">
    <property type="term" value="C:membrane"/>
    <property type="evidence" value="ECO:0007669"/>
    <property type="project" value="InterPro"/>
</dbReference>
<dbReference type="EMBL" id="CP027169">
    <property type="protein sequence ID" value="AVK05111.1"/>
    <property type="molecule type" value="Genomic_DNA"/>
</dbReference>
<dbReference type="RefSeq" id="WP_058129203.1">
    <property type="nucleotide sequence ID" value="NZ_CP027169.1"/>
</dbReference>
<dbReference type="Gene3D" id="2.40.160.10">
    <property type="entry name" value="Porin"/>
    <property type="match status" value="1"/>
</dbReference>
<protein>
    <submittedName>
        <fullName evidence="5">Outer membrane porin, OprD family protein</fullName>
    </submittedName>
</protein>
<dbReference type="PANTHER" id="PTHR34596">
    <property type="entry name" value="CHITOPORIN"/>
    <property type="match status" value="1"/>
</dbReference>
<dbReference type="InterPro" id="IPR023614">
    <property type="entry name" value="Porin_dom_sf"/>
</dbReference>
<dbReference type="AlphaFoldDB" id="A0A2R3IT54"/>
<feature type="signal peptide" evidence="4">
    <location>
        <begin position="1"/>
        <end position="22"/>
    </location>
</feature>
<dbReference type="GO" id="GO:0015288">
    <property type="term" value="F:porin activity"/>
    <property type="evidence" value="ECO:0007669"/>
    <property type="project" value="TreeGrafter"/>
</dbReference>
<keyword evidence="6" id="KW-1185">Reference proteome</keyword>
<evidence type="ECO:0000256" key="3">
    <source>
        <dbReference type="ARBA" id="ARBA00022729"/>
    </source>
</evidence>
<evidence type="ECO:0000256" key="4">
    <source>
        <dbReference type="SAM" id="SignalP"/>
    </source>
</evidence>
<sequence length="434" mass="49051">MNAFSLLRLGVAGLLCVSGAQAGSLIDDGKTTLKYSQYYWKENDGGAVGPNRDEWVQALQLGFSSGWFRDVLGFDYTHALADGLRIGDDASSVTNLSAGRSPRDAHSINKPLEAYLRLQWRDDARTWSGGYGKKSRRYLIYTDDATRILPAATMGWDLGYATDAAELRYSRVHAFSPRNDTGWGERLENFRGQQIDNLQIYSASYRLPLGTRLAGEYAEAQDYLRSAFIQAEQRVDLGASQSLVASLTHGRQQDAGELFEYTGVPRLYQAENSHDARYLDMTLRYNIDGHSVALSWNQVRGDDFDRLFFAQDHGTWNSSGKLYFFFGLRDEDMYKASSSLDLGKFGLPGLKMSSYYAFSNRAYGYDGFSRKEFQNVFQYSFDGPLRGLSLAWLHDRFRTTGTPDGIHRQVASRGPAGIITEHSERFYLTWQRAW</sequence>
<dbReference type="InterPro" id="IPR005318">
    <property type="entry name" value="OM_porin_bac"/>
</dbReference>
<comment type="similarity">
    <text evidence="1">Belongs to the outer membrane porin (Opr) (TC 1.B.25) family.</text>
</comment>
<evidence type="ECO:0000313" key="5">
    <source>
        <dbReference type="EMBL" id="AVK05111.1"/>
    </source>
</evidence>
<evidence type="ECO:0000313" key="6">
    <source>
        <dbReference type="Proteomes" id="UP000238390"/>
    </source>
</evidence>
<keyword evidence="3 4" id="KW-0732">Signal</keyword>